<name>A0A9D4ZU72_PEA</name>
<feature type="region of interest" description="Disordered" evidence="1">
    <location>
        <begin position="54"/>
        <end position="80"/>
    </location>
</feature>
<feature type="region of interest" description="Disordered" evidence="1">
    <location>
        <begin position="1"/>
        <end position="29"/>
    </location>
</feature>
<protein>
    <submittedName>
        <fullName evidence="2">Uncharacterized protein</fullName>
    </submittedName>
</protein>
<organism evidence="2 3">
    <name type="scientific">Pisum sativum</name>
    <name type="common">Garden pea</name>
    <name type="synonym">Lathyrus oleraceus</name>
    <dbReference type="NCBI Taxonomy" id="3888"/>
    <lineage>
        <taxon>Eukaryota</taxon>
        <taxon>Viridiplantae</taxon>
        <taxon>Streptophyta</taxon>
        <taxon>Embryophyta</taxon>
        <taxon>Tracheophyta</taxon>
        <taxon>Spermatophyta</taxon>
        <taxon>Magnoliopsida</taxon>
        <taxon>eudicotyledons</taxon>
        <taxon>Gunneridae</taxon>
        <taxon>Pentapetalae</taxon>
        <taxon>rosids</taxon>
        <taxon>fabids</taxon>
        <taxon>Fabales</taxon>
        <taxon>Fabaceae</taxon>
        <taxon>Papilionoideae</taxon>
        <taxon>50 kb inversion clade</taxon>
        <taxon>NPAAA clade</taxon>
        <taxon>Hologalegina</taxon>
        <taxon>IRL clade</taxon>
        <taxon>Fabeae</taxon>
        <taxon>Lathyrus</taxon>
    </lineage>
</organism>
<evidence type="ECO:0000313" key="3">
    <source>
        <dbReference type="Proteomes" id="UP001058974"/>
    </source>
</evidence>
<dbReference type="AlphaFoldDB" id="A0A9D4ZU72"/>
<sequence>MVVPPTSAPNSTILYANNNNNQGKGKGNSKTSMLCTNCSKTNHIVETCYFKHGFPPGYRNKNPKSSLESKTTPTQDKEGVISKEDYQHLLHLLHQSRKIHQHSKNYKVPNPDNPIISGCVYQADDWISDSS</sequence>
<proteinExistence type="predicted"/>
<dbReference type="Proteomes" id="UP001058974">
    <property type="component" value="Chromosome 7"/>
</dbReference>
<accession>A0A9D4ZU72</accession>
<evidence type="ECO:0000256" key="1">
    <source>
        <dbReference type="SAM" id="MobiDB-lite"/>
    </source>
</evidence>
<dbReference type="EMBL" id="JAMSHJ010000007">
    <property type="protein sequence ID" value="KAI5384936.1"/>
    <property type="molecule type" value="Genomic_DNA"/>
</dbReference>
<dbReference type="Gramene" id="Psat07G0179000-T1">
    <property type="protein sequence ID" value="KAI5384936.1"/>
    <property type="gene ID" value="KIW84_071790"/>
</dbReference>
<gene>
    <name evidence="2" type="ORF">KIW84_071790</name>
</gene>
<feature type="compositionally biased region" description="Polar residues" evidence="1">
    <location>
        <begin position="63"/>
        <end position="74"/>
    </location>
</feature>
<keyword evidence="3" id="KW-1185">Reference proteome</keyword>
<evidence type="ECO:0000313" key="2">
    <source>
        <dbReference type="EMBL" id="KAI5384936.1"/>
    </source>
</evidence>
<comment type="caution">
    <text evidence="2">The sequence shown here is derived from an EMBL/GenBank/DDBJ whole genome shotgun (WGS) entry which is preliminary data.</text>
</comment>
<reference evidence="2 3" key="1">
    <citation type="journal article" date="2022" name="Nat. Genet.">
        <title>Improved pea reference genome and pan-genome highlight genomic features and evolutionary characteristics.</title>
        <authorList>
            <person name="Yang T."/>
            <person name="Liu R."/>
            <person name="Luo Y."/>
            <person name="Hu S."/>
            <person name="Wang D."/>
            <person name="Wang C."/>
            <person name="Pandey M.K."/>
            <person name="Ge S."/>
            <person name="Xu Q."/>
            <person name="Li N."/>
            <person name="Li G."/>
            <person name="Huang Y."/>
            <person name="Saxena R.K."/>
            <person name="Ji Y."/>
            <person name="Li M."/>
            <person name="Yan X."/>
            <person name="He Y."/>
            <person name="Liu Y."/>
            <person name="Wang X."/>
            <person name="Xiang C."/>
            <person name="Varshney R.K."/>
            <person name="Ding H."/>
            <person name="Gao S."/>
            <person name="Zong X."/>
        </authorList>
    </citation>
    <scope>NUCLEOTIDE SEQUENCE [LARGE SCALE GENOMIC DNA]</scope>
    <source>
        <strain evidence="2 3">cv. Zhongwan 6</strain>
    </source>
</reference>